<dbReference type="FunCoup" id="F0VEE6">
    <property type="interactions" value="172"/>
</dbReference>
<reference evidence="10" key="1">
    <citation type="submission" date="2011-02" db="EMBL/GenBank/DDBJ databases">
        <authorList>
            <person name="Aslett M."/>
        </authorList>
    </citation>
    <scope>NUCLEOTIDE SEQUENCE</scope>
    <source>
        <strain evidence="10">Liverpool</strain>
    </source>
</reference>
<name>F0VEE6_NEOCL</name>
<dbReference type="Gene3D" id="3.40.50.970">
    <property type="match status" value="1"/>
</dbReference>
<organism evidence="10 12">
    <name type="scientific">Neospora caninum (strain Liverpool)</name>
    <dbReference type="NCBI Taxonomy" id="572307"/>
    <lineage>
        <taxon>Eukaryota</taxon>
        <taxon>Sar</taxon>
        <taxon>Alveolata</taxon>
        <taxon>Apicomplexa</taxon>
        <taxon>Conoidasida</taxon>
        <taxon>Coccidia</taxon>
        <taxon>Eucoccidiorida</taxon>
        <taxon>Eimeriorina</taxon>
        <taxon>Sarcocystidae</taxon>
        <taxon>Neospora</taxon>
    </lineage>
</organism>
<keyword evidence="4" id="KW-0560">Oxidoreductase</keyword>
<dbReference type="Gene3D" id="3.40.50.12470">
    <property type="match status" value="1"/>
</dbReference>
<evidence type="ECO:0000256" key="6">
    <source>
        <dbReference type="ARBA" id="ARBA00037426"/>
    </source>
</evidence>
<reference evidence="11" key="4">
    <citation type="journal article" date="2015" name="PLoS ONE">
        <title>Comprehensive Evaluation of Toxoplasma gondii VEG and Neospora caninum LIV Genomes with Tachyzoite Stage Transcriptome and Proteome Defines Novel Transcript Features.</title>
        <authorList>
            <person name="Ramaprasad A."/>
            <person name="Mourier T."/>
            <person name="Naeem R."/>
            <person name="Malas T.B."/>
            <person name="Moussa E."/>
            <person name="Panigrahi A."/>
            <person name="Vermont S.J."/>
            <person name="Otto T.D."/>
            <person name="Wastling J."/>
            <person name="Pain A."/>
        </authorList>
    </citation>
    <scope>NUCLEOTIDE SEQUENCE</scope>
    <source>
        <strain evidence="11">Liverpool</strain>
    </source>
</reference>
<dbReference type="InParanoid" id="F0VEE6"/>
<comment type="function">
    <text evidence="6">The 2-oxoglutarate dehydrogenase complex catalyzes the overall conversion of 2-oxoglutarate to succinyl-CoA and CO(2). It contains multiple copies of three enzymatic components: 2-oxoglutarate dehydrogenase (E1), dihydrolipoamide succinyltransferase (E2) and lipoamide dehydrogenase (E3).</text>
</comment>
<dbReference type="Gene3D" id="3.40.50.11610">
    <property type="entry name" value="Multifunctional 2-oxoglutarate metabolism enzyme, C-terminal domain"/>
    <property type="match status" value="1"/>
</dbReference>
<evidence type="ECO:0000256" key="5">
    <source>
        <dbReference type="ARBA" id="ARBA00023052"/>
    </source>
</evidence>
<dbReference type="InterPro" id="IPR029061">
    <property type="entry name" value="THDP-binding"/>
</dbReference>
<dbReference type="Gene3D" id="1.10.287.1150">
    <property type="entry name" value="TPP helical domain"/>
    <property type="match status" value="1"/>
</dbReference>
<protein>
    <recommendedName>
        <fullName evidence="7">2-oxoglutarate dehydrogenase, mitochondrial</fullName>
        <ecNumber evidence="3">1.2.4.2</ecNumber>
    </recommendedName>
    <alternativeName>
        <fullName evidence="8">2-oxoglutarate dehydrogenase complex component E1</fullName>
    </alternativeName>
</protein>
<dbReference type="EC" id="1.2.4.2" evidence="3"/>
<feature type="domain" description="Transketolase-like pyrimidine-binding" evidence="9">
    <location>
        <begin position="727"/>
        <end position="942"/>
    </location>
</feature>
<dbReference type="AlphaFoldDB" id="F0VEE6"/>
<reference evidence="12" key="3">
    <citation type="journal article" date="2012" name="PLoS Pathog.">
        <title>Comparative genomics of the apicomplexan parasites Toxoplasma gondii and Neospora caninum: Coccidia differing in host range and transmission strategy.</title>
        <authorList>
            <person name="Reid A.J."/>
            <person name="Vermont S.J."/>
            <person name="Cotton J.A."/>
            <person name="Harris D."/>
            <person name="Hill-Cawthorne G.A."/>
            <person name="Konen-Waisman S."/>
            <person name="Latham S.M."/>
            <person name="Mourier T."/>
            <person name="Norton R."/>
            <person name="Quail M.A."/>
            <person name="Sanders M."/>
            <person name="Shanmugam D."/>
            <person name="Sohal A."/>
            <person name="Wasmuth J.D."/>
            <person name="Brunk B."/>
            <person name="Grigg M.E."/>
            <person name="Howard J.C."/>
            <person name="Parkinson J."/>
            <person name="Roos D.S."/>
            <person name="Trees A.J."/>
            <person name="Berriman M."/>
            <person name="Pain A."/>
            <person name="Wastling J.M."/>
        </authorList>
    </citation>
    <scope>NUCLEOTIDE SEQUENCE [LARGE SCALE GENOMIC DNA]</scope>
    <source>
        <strain evidence="12">Liverpool</strain>
    </source>
</reference>
<dbReference type="OrthoDB" id="413077at2759"/>
<evidence type="ECO:0000256" key="8">
    <source>
        <dbReference type="ARBA" id="ARBA00042984"/>
    </source>
</evidence>
<evidence type="ECO:0000256" key="2">
    <source>
        <dbReference type="ARBA" id="ARBA00006936"/>
    </source>
</evidence>
<dbReference type="NCBIfam" id="TIGR00239">
    <property type="entry name" value="2oxo_dh_E1"/>
    <property type="match status" value="1"/>
</dbReference>
<dbReference type="PANTHER" id="PTHR23152">
    <property type="entry name" value="2-OXOGLUTARATE DEHYDROGENASE"/>
    <property type="match status" value="1"/>
</dbReference>
<dbReference type="InterPro" id="IPR042179">
    <property type="entry name" value="KGD_C_sf"/>
</dbReference>
<evidence type="ECO:0000259" key="9">
    <source>
        <dbReference type="SMART" id="SM00861"/>
    </source>
</evidence>
<dbReference type="InterPro" id="IPR032106">
    <property type="entry name" value="2-oxogl_dehyd_N"/>
</dbReference>
<evidence type="ECO:0000256" key="4">
    <source>
        <dbReference type="ARBA" id="ARBA00023002"/>
    </source>
</evidence>
<dbReference type="EMBL" id="LN714480">
    <property type="protein sequence ID" value="CEL66052.1"/>
    <property type="molecule type" value="Genomic_DNA"/>
</dbReference>
<dbReference type="GO" id="GO:0004591">
    <property type="term" value="F:oxoglutarate dehydrogenase (succinyl-transferring) activity"/>
    <property type="evidence" value="ECO:0007669"/>
    <property type="project" value="UniProtKB-EC"/>
</dbReference>
<evidence type="ECO:0000313" key="10">
    <source>
        <dbReference type="EMBL" id="CBZ52090.1"/>
    </source>
</evidence>
<accession>F0VEE6</accession>
<dbReference type="Pfam" id="PF16870">
    <property type="entry name" value="OxoGdeHyase_C"/>
    <property type="match status" value="1"/>
</dbReference>
<dbReference type="OMA" id="RDSYCRT"/>
<proteinExistence type="inferred from homology"/>
<dbReference type="eggNOG" id="KOG0450">
    <property type="taxonomic scope" value="Eukaryota"/>
</dbReference>
<dbReference type="GO" id="GO:0045252">
    <property type="term" value="C:oxoglutarate dehydrogenase complex"/>
    <property type="evidence" value="ECO:0007669"/>
    <property type="project" value="TreeGrafter"/>
</dbReference>
<dbReference type="InterPro" id="IPR005475">
    <property type="entry name" value="Transketolase-like_Pyr-bd"/>
</dbReference>
<evidence type="ECO:0000313" key="12">
    <source>
        <dbReference type="Proteomes" id="UP000007494"/>
    </source>
</evidence>
<reference evidence="10" key="2">
    <citation type="submission" date="2011-03" db="EMBL/GenBank/DDBJ databases">
        <title>Comparative genomics and transcriptomics of Neospora caninum and Toxoplasma gondii.</title>
        <authorList>
            <person name="Reid A.J."/>
            <person name="Sohal A."/>
            <person name="Harris D."/>
            <person name="Quail M."/>
            <person name="Sanders M."/>
            <person name="Berriman M."/>
            <person name="Wastling J.M."/>
            <person name="Pain A."/>
        </authorList>
    </citation>
    <scope>NUCLEOTIDE SEQUENCE</scope>
    <source>
        <strain evidence="10">Liverpool</strain>
    </source>
</reference>
<comment type="similarity">
    <text evidence="2">Belongs to the alpha-ketoglutarate dehydrogenase family.</text>
</comment>
<dbReference type="RefSeq" id="XP_003882122.1">
    <property type="nucleotide sequence ID" value="XM_003882073.1"/>
</dbReference>
<dbReference type="VEuPathDB" id="ToxoDB:NCLIV_018800"/>
<dbReference type="PANTHER" id="PTHR23152:SF4">
    <property type="entry name" value="2-OXOADIPATE DEHYDROGENASE COMPLEX COMPONENT E1"/>
    <property type="match status" value="1"/>
</dbReference>
<comment type="cofactor">
    <cofactor evidence="1">
        <name>thiamine diphosphate</name>
        <dbReference type="ChEBI" id="CHEBI:58937"/>
    </cofactor>
</comment>
<dbReference type="InterPro" id="IPR031717">
    <property type="entry name" value="ODO-1/KGD_C"/>
</dbReference>
<dbReference type="SMART" id="SM00861">
    <property type="entry name" value="Transket_pyr"/>
    <property type="match status" value="1"/>
</dbReference>
<dbReference type="CDD" id="cd02016">
    <property type="entry name" value="TPP_E1_OGDC_like"/>
    <property type="match status" value="1"/>
</dbReference>
<gene>
    <name evidence="11" type="ORF">BN1204_018800</name>
    <name evidence="10" type="ORF">NCLIV_018800</name>
</gene>
<dbReference type="NCBIfam" id="NF006914">
    <property type="entry name" value="PRK09404.1"/>
    <property type="match status" value="1"/>
</dbReference>
<dbReference type="PIRSF" id="PIRSF000157">
    <property type="entry name" value="Oxoglu_dh_E1"/>
    <property type="match status" value="1"/>
</dbReference>
<dbReference type="EMBL" id="FR823387">
    <property type="protein sequence ID" value="CBZ52090.1"/>
    <property type="molecule type" value="Genomic_DNA"/>
</dbReference>
<evidence type="ECO:0000256" key="3">
    <source>
        <dbReference type="ARBA" id="ARBA00012280"/>
    </source>
</evidence>
<keyword evidence="12" id="KW-1185">Reference proteome</keyword>
<sequence>MRSLRSFATSRWSRDASARRASLSRAAVHRAPSASPSSLCPSLRMSPLSAALSARESLGAVLGSCASSRLLACGFSSARTASPSLSGAPLASESFLTGTSAAYVEQMYLSWKKDPTSVHASWNAYFTNVANDLPAGASFCLPPGGSASGALGSTIRGAAARAATPYISTAPGSLPAGASFVTPESLPVSSQQSVHDTSRLIQMIRGYQMRGHELAAVNPLSLPQETPFVSRARGQSPAGSLDFETYGFTKADLDKVYDCRVEGMCGFLSPELPPRPLHQIIKRLEEAYCGSIGVEYMHIGDRNVCNFIRQWIETPTKYVFSPEMKKKILARTARSQMFENFCGQKFSTSKRFGLDGCETMIVAMKAITKKAAREGVNSVVIGMPHRGRLNVLVNVLHKPMQQLLSEFLGVTSYSSAEWGNSGDVKYHLGVEFDHFDADAQRYIHMGVLANPSHLEAVDPLVIGQARAQQYYSEDEDGTKVLPVILHGDASLAGQGVVYETLQMSQLPNYRVGGTIHIVVNNQIGFTTNPVDSGSGRYCTDIAKALDAPVFHVNADDPEAVTFVSELALEYRQRFKGDVFIDLVGYRRLGHNELDMPKFTQPRMYTLIAKKKTVFDIYAEKLVKEDVVNEADLQQLKQNILAFYNAEYEKCRDFLPSQQYEYSPQWKHLVRPDVPAAPQLTGVPLDRLRELGTKIFTLPPDFNVHPTVGKIYKERLNAIQAAPDENLIDFGTAENLCYASLLSDGFHVRIAGQDVQRGTFSHRHAVLHDQTTFEPYSIFDALKCYGFPHKIQTVNSPLSEYAAMGYELGYSLEHPDSLCIWEAQFGDFANGAQIIIDQFIASGEVKWNKQTGIVVMLPHGYDGQGPEHSSGRIERILQLCDDREDVIHQENWELEKSSIIQQHNLQVIMPSTPANTFHALRRQVHREFRKPLIIFSPKRMLKMRAAMCTLNQLNEGTRFRRYIPDKIAEPEKVTRLIACSGQVYYDLIAGKDKMKNGAQNGDSPGDKIAIARMEQLSPFPFDLFIEDLKRFPNLQSVVWAQEEPMNQGAWFYTSKRIESSLRHLKYPNGIRSPIYAGRDVCAATAVGDKKLHDKELAQLLQDALDVNRTTHSYLEKYLHKQENTHK</sequence>
<dbReference type="NCBIfam" id="NF008907">
    <property type="entry name" value="PRK12270.1"/>
    <property type="match status" value="1"/>
</dbReference>
<keyword evidence="5" id="KW-0786">Thiamine pyrophosphate</keyword>
<dbReference type="GO" id="GO:0006099">
    <property type="term" value="P:tricarboxylic acid cycle"/>
    <property type="evidence" value="ECO:0007669"/>
    <property type="project" value="TreeGrafter"/>
</dbReference>
<dbReference type="Pfam" id="PF16078">
    <property type="entry name" value="2-oxogl_dehyd_N"/>
    <property type="match status" value="1"/>
</dbReference>
<dbReference type="InterPro" id="IPR011603">
    <property type="entry name" value="2oxoglutarate_DH_E1"/>
</dbReference>
<evidence type="ECO:0000256" key="7">
    <source>
        <dbReference type="ARBA" id="ARBA00040267"/>
    </source>
</evidence>
<dbReference type="Proteomes" id="UP000007494">
    <property type="component" value="Chromosome VI"/>
</dbReference>
<dbReference type="GeneID" id="13444956"/>
<evidence type="ECO:0000256" key="1">
    <source>
        <dbReference type="ARBA" id="ARBA00001964"/>
    </source>
</evidence>
<dbReference type="GO" id="GO:0005739">
    <property type="term" value="C:mitochondrion"/>
    <property type="evidence" value="ECO:0007669"/>
    <property type="project" value="TreeGrafter"/>
</dbReference>
<dbReference type="InterPro" id="IPR001017">
    <property type="entry name" value="DH_E1"/>
</dbReference>
<evidence type="ECO:0000313" key="11">
    <source>
        <dbReference type="EMBL" id="CEL66052.1"/>
    </source>
</evidence>
<dbReference type="GO" id="GO:0030976">
    <property type="term" value="F:thiamine pyrophosphate binding"/>
    <property type="evidence" value="ECO:0007669"/>
    <property type="project" value="InterPro"/>
</dbReference>
<dbReference type="SUPFAM" id="SSF52518">
    <property type="entry name" value="Thiamin diphosphate-binding fold (THDP-binding)"/>
    <property type="match status" value="2"/>
</dbReference>
<dbReference type="Pfam" id="PF02779">
    <property type="entry name" value="Transket_pyr"/>
    <property type="match status" value="1"/>
</dbReference>
<dbReference type="Pfam" id="PF00676">
    <property type="entry name" value="E1_dh"/>
    <property type="match status" value="1"/>
</dbReference>